<dbReference type="Proteomes" id="UP000507470">
    <property type="component" value="Unassembled WGS sequence"/>
</dbReference>
<evidence type="ECO:0000256" key="5">
    <source>
        <dbReference type="ARBA" id="ARBA00023319"/>
    </source>
</evidence>
<feature type="domain" description="Ig-like" evidence="6">
    <location>
        <begin position="194"/>
        <end position="276"/>
    </location>
</feature>
<organism evidence="7 8">
    <name type="scientific">Mytilus coruscus</name>
    <name type="common">Sea mussel</name>
    <dbReference type="NCBI Taxonomy" id="42192"/>
    <lineage>
        <taxon>Eukaryota</taxon>
        <taxon>Metazoa</taxon>
        <taxon>Spiralia</taxon>
        <taxon>Lophotrochozoa</taxon>
        <taxon>Mollusca</taxon>
        <taxon>Bivalvia</taxon>
        <taxon>Autobranchia</taxon>
        <taxon>Pteriomorphia</taxon>
        <taxon>Mytilida</taxon>
        <taxon>Mytiloidea</taxon>
        <taxon>Mytilidae</taxon>
        <taxon>Mytilinae</taxon>
        <taxon>Mytilus</taxon>
    </lineage>
</organism>
<dbReference type="SMART" id="SM00409">
    <property type="entry name" value="IG"/>
    <property type="match status" value="2"/>
</dbReference>
<dbReference type="InterPro" id="IPR036179">
    <property type="entry name" value="Ig-like_dom_sf"/>
</dbReference>
<dbReference type="EMBL" id="CACVKT020003223">
    <property type="protein sequence ID" value="CAC5382477.1"/>
    <property type="molecule type" value="Genomic_DNA"/>
</dbReference>
<dbReference type="SUPFAM" id="SSF48726">
    <property type="entry name" value="Immunoglobulin"/>
    <property type="match status" value="3"/>
</dbReference>
<dbReference type="CDD" id="cd00096">
    <property type="entry name" value="Ig"/>
    <property type="match status" value="1"/>
</dbReference>
<dbReference type="GO" id="GO:0050839">
    <property type="term" value="F:cell adhesion molecule binding"/>
    <property type="evidence" value="ECO:0007669"/>
    <property type="project" value="TreeGrafter"/>
</dbReference>
<dbReference type="PANTHER" id="PTHR11640">
    <property type="entry name" value="NEPHRIN"/>
    <property type="match status" value="1"/>
</dbReference>
<dbReference type="PANTHER" id="PTHR11640:SF31">
    <property type="entry name" value="IRREGULAR CHIASM C-ROUGHEST PROTEIN-RELATED"/>
    <property type="match status" value="1"/>
</dbReference>
<evidence type="ECO:0000313" key="7">
    <source>
        <dbReference type="EMBL" id="CAC5382477.1"/>
    </source>
</evidence>
<dbReference type="InterPro" id="IPR007110">
    <property type="entry name" value="Ig-like_dom"/>
</dbReference>
<evidence type="ECO:0000256" key="4">
    <source>
        <dbReference type="ARBA" id="ARBA00023180"/>
    </source>
</evidence>
<name>A0A6J8BJS1_MYTCO</name>
<dbReference type="Pfam" id="PF13927">
    <property type="entry name" value="Ig_3"/>
    <property type="match status" value="1"/>
</dbReference>
<evidence type="ECO:0000256" key="2">
    <source>
        <dbReference type="ARBA" id="ARBA00023136"/>
    </source>
</evidence>
<keyword evidence="3" id="KW-1015">Disulfide bond</keyword>
<dbReference type="GO" id="GO:0098609">
    <property type="term" value="P:cell-cell adhesion"/>
    <property type="evidence" value="ECO:0007669"/>
    <property type="project" value="TreeGrafter"/>
</dbReference>
<accession>A0A6J8BJS1</accession>
<dbReference type="OrthoDB" id="6114001at2759"/>
<dbReference type="GO" id="GO:0005886">
    <property type="term" value="C:plasma membrane"/>
    <property type="evidence" value="ECO:0007669"/>
    <property type="project" value="TreeGrafter"/>
</dbReference>
<keyword evidence="8" id="KW-1185">Reference proteome</keyword>
<gene>
    <name evidence="7" type="ORF">MCOR_18299</name>
</gene>
<dbReference type="Gene3D" id="2.60.40.10">
    <property type="entry name" value="Immunoglobulins"/>
    <property type="match status" value="3"/>
</dbReference>
<evidence type="ECO:0000256" key="1">
    <source>
        <dbReference type="ARBA" id="ARBA00004479"/>
    </source>
</evidence>
<evidence type="ECO:0000313" key="8">
    <source>
        <dbReference type="Proteomes" id="UP000507470"/>
    </source>
</evidence>
<sequence>MGYWIGPAQNISDPSTVYVVDMFGNGKIWNITVYTDGRQINPYIPNFRRLKVVDMNGNGNCDLQISNASASDEGFYRCDIDPVEGKPLTKQYILQLKKLPSNLTIDNDTDEDTIIGREDQILKIACNVESGRPPATMFWKHNGTVLKTGGPHRIIYEFRTDRTHHHSKFTCEVISNLTDEPLIKTIQLDIKYRPKVKINYDEKVPVLEGANTTLCCDIDSNPNISFIFWSKEGKGITSNMNSSCLFFKHLDRQDRSNYTCFAGNEVGNGSFETSLTVYYPPSVYLEYHNFSINESMRAIQCKGDGLPNNITFLHLEHLSDFNEHIRYLDVSSDGISKLPSTIESKRYQDTAQPVFVADNKKTQYGEIGKAMDIIVKVYSTSEIKCLHLNAIGSLNITCINNKLKKSVPVTMNFHGVNITANGIEVTFRIIKLQSFQWFNITVCNNFAMNSFILEVRKRGKKYKKGIL</sequence>
<dbReference type="PROSITE" id="PS50835">
    <property type="entry name" value="IG_LIKE"/>
    <property type="match status" value="2"/>
</dbReference>
<dbReference type="InterPro" id="IPR013783">
    <property type="entry name" value="Ig-like_fold"/>
</dbReference>
<keyword evidence="5" id="KW-0393">Immunoglobulin domain</keyword>
<comment type="subcellular location">
    <subcellularLocation>
        <location evidence="1">Membrane</location>
        <topology evidence="1">Single-pass type I membrane protein</topology>
    </subcellularLocation>
</comment>
<dbReference type="GO" id="GO:0005911">
    <property type="term" value="C:cell-cell junction"/>
    <property type="evidence" value="ECO:0007669"/>
    <property type="project" value="TreeGrafter"/>
</dbReference>
<reference evidence="7 8" key="1">
    <citation type="submission" date="2020-06" db="EMBL/GenBank/DDBJ databases">
        <authorList>
            <person name="Li R."/>
            <person name="Bekaert M."/>
        </authorList>
    </citation>
    <scope>NUCLEOTIDE SEQUENCE [LARGE SCALE GENOMIC DNA]</scope>
    <source>
        <strain evidence="8">wild</strain>
    </source>
</reference>
<proteinExistence type="predicted"/>
<keyword evidence="2" id="KW-0472">Membrane</keyword>
<evidence type="ECO:0000259" key="6">
    <source>
        <dbReference type="PROSITE" id="PS50835"/>
    </source>
</evidence>
<dbReference type="InterPro" id="IPR051275">
    <property type="entry name" value="Cell_adhesion_signaling"/>
</dbReference>
<evidence type="ECO:0000256" key="3">
    <source>
        <dbReference type="ARBA" id="ARBA00023157"/>
    </source>
</evidence>
<protein>
    <recommendedName>
        <fullName evidence="6">Ig-like domain-containing protein</fullName>
    </recommendedName>
</protein>
<dbReference type="InterPro" id="IPR003599">
    <property type="entry name" value="Ig_sub"/>
</dbReference>
<dbReference type="AlphaFoldDB" id="A0A6J8BJS1"/>
<keyword evidence="4" id="KW-0325">Glycoprotein</keyword>
<feature type="domain" description="Ig-like" evidence="6">
    <location>
        <begin position="100"/>
        <end position="187"/>
    </location>
</feature>
<dbReference type="SMART" id="SM00408">
    <property type="entry name" value="IGc2"/>
    <property type="match status" value="1"/>
</dbReference>
<dbReference type="InterPro" id="IPR003598">
    <property type="entry name" value="Ig_sub2"/>
</dbReference>